<gene>
    <name evidence="1" type="ORF">ACFSW5_04535</name>
</gene>
<dbReference type="EMBL" id="JBHUMY010000005">
    <property type="protein sequence ID" value="MFD2659530.1"/>
    <property type="molecule type" value="Genomic_DNA"/>
</dbReference>
<name>A0ABW5QTX2_9BACL</name>
<dbReference type="Proteomes" id="UP001597493">
    <property type="component" value="Unassembled WGS sequence"/>
</dbReference>
<reference evidence="2" key="1">
    <citation type="journal article" date="2019" name="Int. J. Syst. Evol. Microbiol.">
        <title>The Global Catalogue of Microorganisms (GCM) 10K type strain sequencing project: providing services to taxonomists for standard genome sequencing and annotation.</title>
        <authorList>
            <consortium name="The Broad Institute Genomics Platform"/>
            <consortium name="The Broad Institute Genome Sequencing Center for Infectious Disease"/>
            <person name="Wu L."/>
            <person name="Ma J."/>
        </authorList>
    </citation>
    <scope>NUCLEOTIDE SEQUENCE [LARGE SCALE GENOMIC DNA]</scope>
    <source>
        <strain evidence="2">TISTR 1827</strain>
    </source>
</reference>
<dbReference type="RefSeq" id="WP_379270219.1">
    <property type="nucleotide sequence ID" value="NZ_JBHUGT010000013.1"/>
</dbReference>
<dbReference type="GO" id="GO:0004519">
    <property type="term" value="F:endonuclease activity"/>
    <property type="evidence" value="ECO:0007669"/>
    <property type="project" value="UniProtKB-KW"/>
</dbReference>
<keyword evidence="1" id="KW-0255">Endonuclease</keyword>
<evidence type="ECO:0000313" key="1">
    <source>
        <dbReference type="EMBL" id="MFD2659530.1"/>
    </source>
</evidence>
<proteinExistence type="predicted"/>
<protein>
    <submittedName>
        <fullName evidence="1">HNH endonuclease</fullName>
    </submittedName>
</protein>
<accession>A0ABW5QTX2</accession>
<comment type="caution">
    <text evidence="1">The sequence shown here is derived from an EMBL/GenBank/DDBJ whole genome shotgun (WGS) entry which is preliminary data.</text>
</comment>
<organism evidence="1 2">
    <name type="scientific">Paenibacillus thailandensis</name>
    <dbReference type="NCBI Taxonomy" id="393250"/>
    <lineage>
        <taxon>Bacteria</taxon>
        <taxon>Bacillati</taxon>
        <taxon>Bacillota</taxon>
        <taxon>Bacilli</taxon>
        <taxon>Bacillales</taxon>
        <taxon>Paenibacillaceae</taxon>
        <taxon>Paenibacillus</taxon>
    </lineage>
</organism>
<evidence type="ECO:0000313" key="2">
    <source>
        <dbReference type="Proteomes" id="UP001597493"/>
    </source>
</evidence>
<sequence length="104" mass="12049">MKPWARKFYNSRAWKLCRESYIAKVFGLCERCGKPGKIVHHKVYLTPQNIDDPNISLNHELLEYLCQDCHNNEHHGSSEPAIREGLAFDAYGNLIQVEEREGYG</sequence>
<keyword evidence="1" id="KW-0378">Hydrolase</keyword>
<keyword evidence="1" id="KW-0540">Nuclease</keyword>
<keyword evidence="2" id="KW-1185">Reference proteome</keyword>